<accession>A0A382UNL3</accession>
<dbReference type="SMART" id="SM00849">
    <property type="entry name" value="Lactamase_B"/>
    <property type="match status" value="1"/>
</dbReference>
<dbReference type="InterPro" id="IPR050114">
    <property type="entry name" value="UPF0173_UPF0282_UlaG_hydrolase"/>
</dbReference>
<dbReference type="AlphaFoldDB" id="A0A382UNL3"/>
<gene>
    <name evidence="2" type="ORF">METZ01_LOCUS388720</name>
</gene>
<dbReference type="EMBL" id="UINC01145621">
    <property type="protein sequence ID" value="SVD35866.1"/>
    <property type="molecule type" value="Genomic_DNA"/>
</dbReference>
<reference evidence="2" key="1">
    <citation type="submission" date="2018-05" db="EMBL/GenBank/DDBJ databases">
        <authorList>
            <person name="Lanie J.A."/>
            <person name="Ng W.-L."/>
            <person name="Kazmierczak K.M."/>
            <person name="Andrzejewski T.M."/>
            <person name="Davidsen T.M."/>
            <person name="Wayne K.J."/>
            <person name="Tettelin H."/>
            <person name="Glass J.I."/>
            <person name="Rusch D."/>
            <person name="Podicherti R."/>
            <person name="Tsui H.-C.T."/>
            <person name="Winkler M.E."/>
        </authorList>
    </citation>
    <scope>NUCLEOTIDE SEQUENCE</scope>
</reference>
<evidence type="ECO:0000259" key="1">
    <source>
        <dbReference type="SMART" id="SM00849"/>
    </source>
</evidence>
<dbReference type="NCBIfam" id="NF001911">
    <property type="entry name" value="PRK00685.1"/>
    <property type="match status" value="1"/>
</dbReference>
<dbReference type="PANTHER" id="PTHR43546">
    <property type="entry name" value="UPF0173 METAL-DEPENDENT HYDROLASE MJ1163-RELATED"/>
    <property type="match status" value="1"/>
</dbReference>
<feature type="non-terminal residue" evidence="2">
    <location>
        <position position="1"/>
    </location>
</feature>
<sequence>ATMKAEDITSADYIIATHNHSDHIDDIPLIAKNTGATVVAIVETAEYLASKGCERTIGCNIGGTVKLNALELIFTQAFHSMSSNPSGVIIFYKNKTIYHAGDTGIFGDMKLIGEMYPIDLAFLPVGGHFTMGIKEAQKAIHLLNAKKIIPIHYNTFDLIAQEVDGSLVKESSSELLILAPGQEITF</sequence>
<dbReference type="PANTHER" id="PTHR43546:SF3">
    <property type="entry name" value="UPF0173 METAL-DEPENDENT HYDROLASE MJ1163"/>
    <property type="match status" value="1"/>
</dbReference>
<dbReference type="Pfam" id="PF12706">
    <property type="entry name" value="Lactamase_B_2"/>
    <property type="match status" value="1"/>
</dbReference>
<dbReference type="Gene3D" id="3.60.15.10">
    <property type="entry name" value="Ribonuclease Z/Hydroxyacylglutathione hydrolase-like"/>
    <property type="match status" value="1"/>
</dbReference>
<feature type="domain" description="Metallo-beta-lactamase" evidence="1">
    <location>
        <begin position="7"/>
        <end position="152"/>
    </location>
</feature>
<evidence type="ECO:0000313" key="2">
    <source>
        <dbReference type="EMBL" id="SVD35866.1"/>
    </source>
</evidence>
<protein>
    <recommendedName>
        <fullName evidence="1">Metallo-beta-lactamase domain-containing protein</fullName>
    </recommendedName>
</protein>
<proteinExistence type="predicted"/>
<dbReference type="SUPFAM" id="SSF56281">
    <property type="entry name" value="Metallo-hydrolase/oxidoreductase"/>
    <property type="match status" value="1"/>
</dbReference>
<dbReference type="InterPro" id="IPR036866">
    <property type="entry name" value="RibonucZ/Hydroxyglut_hydro"/>
</dbReference>
<organism evidence="2">
    <name type="scientific">marine metagenome</name>
    <dbReference type="NCBI Taxonomy" id="408172"/>
    <lineage>
        <taxon>unclassified sequences</taxon>
        <taxon>metagenomes</taxon>
        <taxon>ecological metagenomes</taxon>
    </lineage>
</organism>
<name>A0A382UNL3_9ZZZZ</name>
<dbReference type="InterPro" id="IPR001279">
    <property type="entry name" value="Metallo-B-lactamas"/>
</dbReference>